<dbReference type="SUPFAM" id="SSF56112">
    <property type="entry name" value="Protein kinase-like (PK-like)"/>
    <property type="match status" value="1"/>
</dbReference>
<keyword evidence="3" id="KW-0418">Kinase</keyword>
<evidence type="ECO:0000256" key="2">
    <source>
        <dbReference type="ARBA" id="ARBA00022840"/>
    </source>
</evidence>
<name>A0A103X675_CYNCS</name>
<dbReference type="Gramene" id="KVH84931">
    <property type="protein sequence ID" value="KVH84931"/>
    <property type="gene ID" value="Ccrd_025440"/>
</dbReference>
<protein>
    <submittedName>
        <fullName evidence="3">Protein kinase-like domain-containing protein</fullName>
    </submittedName>
</protein>
<dbReference type="STRING" id="59895.A0A103X675"/>
<evidence type="ECO:0000313" key="4">
    <source>
        <dbReference type="Proteomes" id="UP000243975"/>
    </source>
</evidence>
<gene>
    <name evidence="3" type="ORF">Ccrd_025440</name>
</gene>
<accession>A0A103X675</accession>
<keyword evidence="2" id="KW-0067">ATP-binding</keyword>
<dbReference type="PANTHER" id="PTHR24055">
    <property type="entry name" value="MITOGEN-ACTIVATED PROTEIN KINASE"/>
    <property type="match status" value="1"/>
</dbReference>
<proteinExistence type="predicted"/>
<dbReference type="GO" id="GO:0005524">
    <property type="term" value="F:ATP binding"/>
    <property type="evidence" value="ECO:0007669"/>
    <property type="project" value="UniProtKB-KW"/>
</dbReference>
<dbReference type="InterPro" id="IPR011009">
    <property type="entry name" value="Kinase-like_dom_sf"/>
</dbReference>
<dbReference type="InterPro" id="IPR050117">
    <property type="entry name" value="MAPK"/>
</dbReference>
<dbReference type="GO" id="GO:0016301">
    <property type="term" value="F:kinase activity"/>
    <property type="evidence" value="ECO:0007669"/>
    <property type="project" value="UniProtKB-KW"/>
</dbReference>
<reference evidence="3 4" key="1">
    <citation type="journal article" date="2016" name="Sci. Rep.">
        <title>The genome sequence of the outbreeding globe artichoke constructed de novo incorporating a phase-aware low-pass sequencing strategy of F1 progeny.</title>
        <authorList>
            <person name="Scaglione D."/>
            <person name="Reyes-Chin-Wo S."/>
            <person name="Acquadro A."/>
            <person name="Froenicke L."/>
            <person name="Portis E."/>
            <person name="Beitel C."/>
            <person name="Tirone M."/>
            <person name="Mauro R."/>
            <person name="Lo Monaco A."/>
            <person name="Mauromicale G."/>
            <person name="Faccioli P."/>
            <person name="Cattivelli L."/>
            <person name="Rieseberg L."/>
            <person name="Michelmore R."/>
            <person name="Lanteri S."/>
        </authorList>
    </citation>
    <scope>NUCLEOTIDE SEQUENCE [LARGE SCALE GENOMIC DNA]</scope>
    <source>
        <strain evidence="3">2C</strain>
    </source>
</reference>
<keyword evidence="1" id="KW-0547">Nucleotide-binding</keyword>
<evidence type="ECO:0000313" key="3">
    <source>
        <dbReference type="EMBL" id="KVH84931.1"/>
    </source>
</evidence>
<organism evidence="3 4">
    <name type="scientific">Cynara cardunculus var. scolymus</name>
    <name type="common">Globe artichoke</name>
    <name type="synonym">Cynara scolymus</name>
    <dbReference type="NCBI Taxonomy" id="59895"/>
    <lineage>
        <taxon>Eukaryota</taxon>
        <taxon>Viridiplantae</taxon>
        <taxon>Streptophyta</taxon>
        <taxon>Embryophyta</taxon>
        <taxon>Tracheophyta</taxon>
        <taxon>Spermatophyta</taxon>
        <taxon>Magnoliopsida</taxon>
        <taxon>eudicotyledons</taxon>
        <taxon>Gunneridae</taxon>
        <taxon>Pentapetalae</taxon>
        <taxon>asterids</taxon>
        <taxon>campanulids</taxon>
        <taxon>Asterales</taxon>
        <taxon>Asteraceae</taxon>
        <taxon>Carduoideae</taxon>
        <taxon>Cardueae</taxon>
        <taxon>Carduinae</taxon>
        <taxon>Cynara</taxon>
    </lineage>
</organism>
<evidence type="ECO:0000256" key="1">
    <source>
        <dbReference type="ARBA" id="ARBA00022741"/>
    </source>
</evidence>
<dbReference type="EMBL" id="LEKV01006364">
    <property type="protein sequence ID" value="KVH84931.1"/>
    <property type="molecule type" value="Genomic_DNA"/>
</dbReference>
<sequence>MKSSPSTMAVPHPKLPVPINREVCDYTDNGYNDDLGDDSDFGDGDEVLNLELWLWKSFESKEEEIKSTCCLSTDMEGSQEVYEVAVASAGKPFFPGKSVVHQLELITDLLGTPSSDTISRVRDDKARKYSTDMQRKNLVTFAGKFLDVDPLALRLLQRLLAFDSKD</sequence>
<dbReference type="AlphaFoldDB" id="A0A103X675"/>
<keyword evidence="3" id="KW-0808">Transferase</keyword>
<keyword evidence="4" id="KW-1185">Reference proteome</keyword>
<dbReference type="Proteomes" id="UP000243975">
    <property type="component" value="Unassembled WGS sequence"/>
</dbReference>
<dbReference type="Gene3D" id="1.10.510.10">
    <property type="entry name" value="Transferase(Phosphotransferase) domain 1"/>
    <property type="match status" value="1"/>
</dbReference>
<comment type="caution">
    <text evidence="3">The sequence shown here is derived from an EMBL/GenBank/DDBJ whole genome shotgun (WGS) entry which is preliminary data.</text>
</comment>